<feature type="transmembrane region" description="Helical" evidence="1">
    <location>
        <begin position="170"/>
        <end position="192"/>
    </location>
</feature>
<dbReference type="SUPFAM" id="SSF81324">
    <property type="entry name" value="Voltage-gated potassium channels"/>
    <property type="match status" value="1"/>
</dbReference>
<name>A0A645CPF6_9ZZZZ</name>
<feature type="transmembrane region" description="Helical" evidence="1">
    <location>
        <begin position="212"/>
        <end position="232"/>
    </location>
</feature>
<feature type="transmembrane region" description="Helical" evidence="1">
    <location>
        <begin position="135"/>
        <end position="158"/>
    </location>
</feature>
<proteinExistence type="predicted"/>
<dbReference type="InterPro" id="IPR013099">
    <property type="entry name" value="K_chnl_dom"/>
</dbReference>
<comment type="caution">
    <text evidence="3">The sequence shown here is derived from an EMBL/GenBank/DDBJ whole genome shotgun (WGS) entry which is preliminary data.</text>
</comment>
<keyword evidence="1" id="KW-1133">Transmembrane helix</keyword>
<protein>
    <recommendedName>
        <fullName evidence="2">Potassium channel domain-containing protein</fullName>
    </recommendedName>
</protein>
<dbReference type="AlphaFoldDB" id="A0A645CPF6"/>
<organism evidence="3">
    <name type="scientific">bioreactor metagenome</name>
    <dbReference type="NCBI Taxonomy" id="1076179"/>
    <lineage>
        <taxon>unclassified sequences</taxon>
        <taxon>metagenomes</taxon>
        <taxon>ecological metagenomes</taxon>
    </lineage>
</organism>
<feature type="transmembrane region" description="Helical" evidence="1">
    <location>
        <begin position="107"/>
        <end position="129"/>
    </location>
</feature>
<dbReference type="Gene3D" id="1.10.287.70">
    <property type="match status" value="1"/>
</dbReference>
<gene>
    <name evidence="3" type="ORF">SDC9_125985</name>
</gene>
<feature type="domain" description="Potassium channel" evidence="2">
    <location>
        <begin position="185"/>
        <end position="259"/>
    </location>
</feature>
<reference evidence="3" key="1">
    <citation type="submission" date="2019-08" db="EMBL/GenBank/DDBJ databases">
        <authorList>
            <person name="Kucharzyk K."/>
            <person name="Murdoch R.W."/>
            <person name="Higgins S."/>
            <person name="Loffler F."/>
        </authorList>
    </citation>
    <scope>NUCLEOTIDE SEQUENCE</scope>
</reference>
<keyword evidence="1" id="KW-0472">Membrane</keyword>
<evidence type="ECO:0000259" key="2">
    <source>
        <dbReference type="Pfam" id="PF07885"/>
    </source>
</evidence>
<keyword evidence="1" id="KW-0812">Transmembrane</keyword>
<feature type="transmembrane region" description="Helical" evidence="1">
    <location>
        <begin position="83"/>
        <end position="100"/>
    </location>
</feature>
<sequence>MAPPRRDCWNRARRTGNEWNQSQSGKESAGGNSARTGHAKYRERVFMSYRISDRKCFILSCIVFASFLLLPFLPYAYGGLCSRILMLFYTALMIMAPYFFIRTRKLLWALVITGAIFFLIQVTGMFFVLPEPGMLHWSAVGWDVICLGMELFWVGYVLRSSILVREFREPVFGCVLAYMLMGTVFGNIFYSIESYFPGSFYSARDQILTHADMIYLSFIALSTCGFGDIVPVTSFARMLVVLETICGVMYVGLFVSRVVSEYHILAAVRAHSGTRAAEPAQTEPDSSPDSVFRN</sequence>
<dbReference type="EMBL" id="VSSQ01029020">
    <property type="protein sequence ID" value="MPM78970.1"/>
    <property type="molecule type" value="Genomic_DNA"/>
</dbReference>
<evidence type="ECO:0000313" key="3">
    <source>
        <dbReference type="EMBL" id="MPM78970.1"/>
    </source>
</evidence>
<feature type="transmembrane region" description="Helical" evidence="1">
    <location>
        <begin position="56"/>
        <end position="77"/>
    </location>
</feature>
<dbReference type="Pfam" id="PF07885">
    <property type="entry name" value="Ion_trans_2"/>
    <property type="match status" value="1"/>
</dbReference>
<accession>A0A645CPF6</accession>
<evidence type="ECO:0000256" key="1">
    <source>
        <dbReference type="SAM" id="Phobius"/>
    </source>
</evidence>